<evidence type="ECO:0000256" key="1">
    <source>
        <dbReference type="SAM" id="Phobius"/>
    </source>
</evidence>
<dbReference type="PANTHER" id="PTHR35394:SF5">
    <property type="entry name" value="DUF3176 DOMAIN-CONTAINING PROTEIN"/>
    <property type="match status" value="1"/>
</dbReference>
<proteinExistence type="predicted"/>
<dbReference type="GeneID" id="73328496"/>
<gene>
    <name evidence="2" type="ORF">ColSpa_07694</name>
</gene>
<keyword evidence="1" id="KW-1133">Transmembrane helix</keyword>
<name>A0AA37P8C3_9PEZI</name>
<protein>
    <submittedName>
        <fullName evidence="2">Uncharacterized protein</fullName>
    </submittedName>
</protein>
<organism evidence="2 3">
    <name type="scientific">Colletotrichum spaethianum</name>
    <dbReference type="NCBI Taxonomy" id="700344"/>
    <lineage>
        <taxon>Eukaryota</taxon>
        <taxon>Fungi</taxon>
        <taxon>Dikarya</taxon>
        <taxon>Ascomycota</taxon>
        <taxon>Pezizomycotina</taxon>
        <taxon>Sordariomycetes</taxon>
        <taxon>Hypocreomycetidae</taxon>
        <taxon>Glomerellales</taxon>
        <taxon>Glomerellaceae</taxon>
        <taxon>Colletotrichum</taxon>
        <taxon>Colletotrichum spaethianum species complex</taxon>
    </lineage>
</organism>
<evidence type="ECO:0000313" key="2">
    <source>
        <dbReference type="EMBL" id="GKT47513.1"/>
    </source>
</evidence>
<reference evidence="2 3" key="1">
    <citation type="submission" date="2022-03" db="EMBL/GenBank/DDBJ databases">
        <title>Genome data of Colletotrichum spp.</title>
        <authorList>
            <person name="Utami Y.D."/>
            <person name="Hiruma K."/>
        </authorList>
    </citation>
    <scope>NUCLEOTIDE SEQUENCE [LARGE SCALE GENOMIC DNA]</scope>
    <source>
        <strain evidence="2 3">MAFF 239500</strain>
    </source>
</reference>
<dbReference type="RefSeq" id="XP_049129863.1">
    <property type="nucleotide sequence ID" value="XM_049273906.1"/>
</dbReference>
<keyword evidence="3" id="KW-1185">Reference proteome</keyword>
<comment type="caution">
    <text evidence="2">The sequence shown here is derived from an EMBL/GenBank/DDBJ whole genome shotgun (WGS) entry which is preliminary data.</text>
</comment>
<dbReference type="PANTHER" id="PTHR35394">
    <property type="entry name" value="DUF3176 DOMAIN-CONTAINING PROTEIN"/>
    <property type="match status" value="1"/>
</dbReference>
<dbReference type="Proteomes" id="UP001055115">
    <property type="component" value="Unassembled WGS sequence"/>
</dbReference>
<feature type="transmembrane region" description="Helical" evidence="1">
    <location>
        <begin position="591"/>
        <end position="612"/>
    </location>
</feature>
<keyword evidence="1" id="KW-0472">Membrane</keyword>
<dbReference type="EMBL" id="BQXU01000019">
    <property type="protein sequence ID" value="GKT47513.1"/>
    <property type="molecule type" value="Genomic_DNA"/>
</dbReference>
<evidence type="ECO:0000313" key="3">
    <source>
        <dbReference type="Proteomes" id="UP001055115"/>
    </source>
</evidence>
<dbReference type="Pfam" id="PF11374">
    <property type="entry name" value="DUF3176"/>
    <property type="match status" value="1"/>
</dbReference>
<feature type="transmembrane region" description="Helical" evidence="1">
    <location>
        <begin position="44"/>
        <end position="66"/>
    </location>
</feature>
<feature type="transmembrane region" description="Helical" evidence="1">
    <location>
        <begin position="14"/>
        <end position="32"/>
    </location>
</feature>
<dbReference type="AlphaFoldDB" id="A0AA37P8C3"/>
<sequence length="685" mass="75243">MLSSLRWSGWGPEYWALVGGIVSFIAMVVLLARFDNKPIFTWQGITLNTIVSILSVAMKAAVAFVISECLAQWKWILFIREDRPLIDFDRIDSATRGPLGSLRILLRTKGAFVVQLGAILTLLAVGLDPLAQQIIQAREGVIYTQTNRLDDGPLALNSGTSTYSMGTVARNQRQILNSSKSEWSVTTDIPLSMQGAILSGISKSLWEVEQEALVQCPTSNCTWNQFSTVGICHRCNDVTSDLRRVEDFGQVIVAMANTTYADSTVPSTAFALPNGHFIANINGCPPYNGRFAECENRQPLGVYSDERYTTTSFGTAIPSKTNSMKDINTLIWSMSIINPDMEALNKSSGFTPGESETNSKAGLKFWPDVPLQATECALYYCVKNIDSKVEGNQLIESITEATDAIRDPDSWERGPELEDGLPETVITEEANGTLEFDKYWSAVSYSELRLEFPNNKTQSYFRISPASVMSIGAHMQQLFRANLTGSLTQREEIEKKLGKGAAGINGASFGPYNELSMEATPPALNGLWAWTRHNISSTFHTLATSMTNEMRRNFAPGQNQENGQDKDRFQDGTLSYFGKVGKPTVLYRIQWPWIALHGLMIVATIGFLFITLSSSSREGDVPLWKSSSLGAIRHGHDVGGVLSRSTTLGDMESTARKVRVNLRGGDCDETKSCIDGSSPGSQTVA</sequence>
<dbReference type="InterPro" id="IPR021514">
    <property type="entry name" value="DUF3176"/>
</dbReference>
<accession>A0AA37P8C3</accession>
<keyword evidence="1" id="KW-0812">Transmembrane</keyword>